<dbReference type="PANTHER" id="PTHR34236">
    <property type="entry name" value="DIMETHYL SULFOXIDE REDUCTASE TRANSCRIPTIONAL ACTIVATOR"/>
    <property type="match status" value="1"/>
</dbReference>
<name>A0ABD6BBB6_9EURY</name>
<proteinExistence type="predicted"/>
<dbReference type="EMBL" id="JBHUDI010000001">
    <property type="protein sequence ID" value="MFD1562364.1"/>
    <property type="molecule type" value="Genomic_DNA"/>
</dbReference>
<evidence type="ECO:0000259" key="3">
    <source>
        <dbReference type="Pfam" id="PF04967"/>
    </source>
</evidence>
<keyword evidence="5" id="KW-1185">Reference proteome</keyword>
<dbReference type="Proteomes" id="UP001597076">
    <property type="component" value="Unassembled WGS sequence"/>
</dbReference>
<keyword evidence="2" id="KW-0804">Transcription</keyword>
<dbReference type="InterPro" id="IPR007050">
    <property type="entry name" value="HTH_bacterioopsin"/>
</dbReference>
<dbReference type="Pfam" id="PF04967">
    <property type="entry name" value="HTH_10"/>
    <property type="match status" value="1"/>
</dbReference>
<protein>
    <submittedName>
        <fullName evidence="4">Helix-turn-helix domain-containing protein</fullName>
    </submittedName>
</protein>
<gene>
    <name evidence="4" type="ORF">ACFR99_02100</name>
</gene>
<sequence length="225" mass="24847">MPRAKLAISIPETMWINDVSQSHPETTFEVVSALAGERTGIALIELQTADPLPVITDMADRADIVDFDLLWKGESSALLHVETTSPSILQPVLQSGIPIEMPFTVRNGEATWTVTAASARFSEFGRLLDELGIEYTLEYVHEIGHTRADDLLTERQREVLLAALERGYYATPREATLTDVASDLDISKATCSEILHRAEGSVIRWFADEHAGVARARLVSDTDTR</sequence>
<evidence type="ECO:0000256" key="1">
    <source>
        <dbReference type="ARBA" id="ARBA00023015"/>
    </source>
</evidence>
<accession>A0ABD6BBB6</accession>
<organism evidence="4 5">
    <name type="scientific">Haloarchaeobius amylolyticus</name>
    <dbReference type="NCBI Taxonomy" id="1198296"/>
    <lineage>
        <taxon>Archaea</taxon>
        <taxon>Methanobacteriati</taxon>
        <taxon>Methanobacteriota</taxon>
        <taxon>Stenosarchaea group</taxon>
        <taxon>Halobacteria</taxon>
        <taxon>Halobacteriales</taxon>
        <taxon>Halorubellaceae</taxon>
        <taxon>Haloarchaeobius</taxon>
    </lineage>
</organism>
<dbReference type="PANTHER" id="PTHR34236:SF1">
    <property type="entry name" value="DIMETHYL SULFOXIDE REDUCTASE TRANSCRIPTIONAL ACTIVATOR"/>
    <property type="match status" value="1"/>
</dbReference>
<evidence type="ECO:0000256" key="2">
    <source>
        <dbReference type="ARBA" id="ARBA00023163"/>
    </source>
</evidence>
<evidence type="ECO:0000313" key="4">
    <source>
        <dbReference type="EMBL" id="MFD1562364.1"/>
    </source>
</evidence>
<reference evidence="4 5" key="1">
    <citation type="journal article" date="2019" name="Int. J. Syst. Evol. Microbiol.">
        <title>The Global Catalogue of Microorganisms (GCM) 10K type strain sequencing project: providing services to taxonomists for standard genome sequencing and annotation.</title>
        <authorList>
            <consortium name="The Broad Institute Genomics Platform"/>
            <consortium name="The Broad Institute Genome Sequencing Center for Infectious Disease"/>
            <person name="Wu L."/>
            <person name="Ma J."/>
        </authorList>
    </citation>
    <scope>NUCLEOTIDE SEQUENCE [LARGE SCALE GENOMIC DNA]</scope>
    <source>
        <strain evidence="4 5">CGMCC 1.12230</strain>
    </source>
</reference>
<feature type="domain" description="HTH bat-type" evidence="3">
    <location>
        <begin position="152"/>
        <end position="203"/>
    </location>
</feature>
<evidence type="ECO:0000313" key="5">
    <source>
        <dbReference type="Proteomes" id="UP001597076"/>
    </source>
</evidence>
<comment type="caution">
    <text evidence="4">The sequence shown here is derived from an EMBL/GenBank/DDBJ whole genome shotgun (WGS) entry which is preliminary data.</text>
</comment>
<dbReference type="RefSeq" id="WP_390283911.1">
    <property type="nucleotide sequence ID" value="NZ_JBHUDI010000001.1"/>
</dbReference>
<keyword evidence="1" id="KW-0805">Transcription regulation</keyword>
<dbReference type="AlphaFoldDB" id="A0ABD6BBB6"/>